<accession>A0A1H4DXL5</accession>
<gene>
    <name evidence="1" type="ORF">SAMN04488051_10688</name>
</gene>
<dbReference type="EMBL" id="FNRM01000006">
    <property type="protein sequence ID" value="SEA77317.1"/>
    <property type="molecule type" value="Genomic_DNA"/>
</dbReference>
<proteinExistence type="predicted"/>
<dbReference type="SUPFAM" id="SSF48452">
    <property type="entry name" value="TPR-like"/>
    <property type="match status" value="1"/>
</dbReference>
<dbReference type="STRING" id="152573.SAMN04488051_10688"/>
<dbReference type="OrthoDB" id="7593450at2"/>
<dbReference type="Pfam" id="PF06041">
    <property type="entry name" value="DUF924"/>
    <property type="match status" value="1"/>
</dbReference>
<organism evidence="1 2">
    <name type="scientific">Alkalimonas amylolytica</name>
    <dbReference type="NCBI Taxonomy" id="152573"/>
    <lineage>
        <taxon>Bacteria</taxon>
        <taxon>Pseudomonadati</taxon>
        <taxon>Pseudomonadota</taxon>
        <taxon>Gammaproteobacteria</taxon>
        <taxon>Alkalimonas</taxon>
    </lineage>
</organism>
<dbReference type="Proteomes" id="UP000198773">
    <property type="component" value="Unassembled WGS sequence"/>
</dbReference>
<dbReference type="RefSeq" id="WP_091343304.1">
    <property type="nucleotide sequence ID" value="NZ_FNRM01000006.1"/>
</dbReference>
<protein>
    <submittedName>
        <fullName evidence="1">Uncharacterized conserved protein, DUF924 family</fullName>
    </submittedName>
</protein>
<dbReference type="Gene3D" id="1.20.58.320">
    <property type="entry name" value="TPR-like"/>
    <property type="match status" value="1"/>
</dbReference>
<sequence>MKTQLNTVLTFWFEELNPEQWFAKDPELDQQIRDCFSGLHRMAAQCELYPWRQQARGRLAEIIVLDQFSRNIYRDSPEAFACDPLALGLAQEAIAIGADQELTPTEQSFLYLPFMHSESLPIHDVAMRLYDQDGLEENLQFEIKHRDIIERFGRYPHRNAILGRTSTDEELVFLQQPGSGF</sequence>
<dbReference type="InterPro" id="IPR010323">
    <property type="entry name" value="DUF924"/>
</dbReference>
<evidence type="ECO:0000313" key="1">
    <source>
        <dbReference type="EMBL" id="SEA77317.1"/>
    </source>
</evidence>
<reference evidence="1 2" key="1">
    <citation type="submission" date="2016-10" db="EMBL/GenBank/DDBJ databases">
        <authorList>
            <person name="de Groot N.N."/>
        </authorList>
    </citation>
    <scope>NUCLEOTIDE SEQUENCE [LARGE SCALE GENOMIC DNA]</scope>
    <source>
        <strain evidence="1 2">CGMCC 1.3430</strain>
    </source>
</reference>
<dbReference type="AlphaFoldDB" id="A0A1H4DXL5"/>
<name>A0A1H4DXL5_ALKAM</name>
<dbReference type="InterPro" id="IPR011990">
    <property type="entry name" value="TPR-like_helical_dom_sf"/>
</dbReference>
<dbReference type="Gene3D" id="1.25.40.10">
    <property type="entry name" value="Tetratricopeptide repeat domain"/>
    <property type="match status" value="1"/>
</dbReference>
<evidence type="ECO:0000313" key="2">
    <source>
        <dbReference type="Proteomes" id="UP000198773"/>
    </source>
</evidence>
<keyword evidence="2" id="KW-1185">Reference proteome</keyword>